<evidence type="ECO:0000256" key="1">
    <source>
        <dbReference type="SAM" id="MobiDB-lite"/>
    </source>
</evidence>
<evidence type="ECO:0000313" key="2">
    <source>
        <dbReference type="EMBL" id="KAK1929536.1"/>
    </source>
</evidence>
<proteinExistence type="predicted"/>
<reference evidence="2" key="1">
    <citation type="submission" date="2023-08" db="EMBL/GenBank/DDBJ databases">
        <title>Reference Genome Resource for the Citrus Pathogen Phytophthora citrophthora.</title>
        <authorList>
            <person name="Moller H."/>
            <person name="Coetzee B."/>
            <person name="Rose L.J."/>
            <person name="Van Niekerk J.M."/>
        </authorList>
    </citation>
    <scope>NUCLEOTIDE SEQUENCE</scope>
    <source>
        <strain evidence="2">STE-U-9442</strain>
    </source>
</reference>
<keyword evidence="3" id="KW-1185">Reference proteome</keyword>
<protein>
    <submittedName>
        <fullName evidence="2">Uncharacterized protein</fullName>
    </submittedName>
</protein>
<name>A0AAD9G031_9STRA</name>
<dbReference type="Proteomes" id="UP001259832">
    <property type="component" value="Unassembled WGS sequence"/>
</dbReference>
<dbReference type="AlphaFoldDB" id="A0AAD9G031"/>
<organism evidence="2 3">
    <name type="scientific">Phytophthora citrophthora</name>
    <dbReference type="NCBI Taxonomy" id="4793"/>
    <lineage>
        <taxon>Eukaryota</taxon>
        <taxon>Sar</taxon>
        <taxon>Stramenopiles</taxon>
        <taxon>Oomycota</taxon>
        <taxon>Peronosporomycetes</taxon>
        <taxon>Peronosporales</taxon>
        <taxon>Peronosporaceae</taxon>
        <taxon>Phytophthora</taxon>
    </lineage>
</organism>
<evidence type="ECO:0000313" key="3">
    <source>
        <dbReference type="Proteomes" id="UP001259832"/>
    </source>
</evidence>
<accession>A0AAD9G031</accession>
<feature type="compositionally biased region" description="Acidic residues" evidence="1">
    <location>
        <begin position="60"/>
        <end position="69"/>
    </location>
</feature>
<dbReference type="EMBL" id="JASMQC010000047">
    <property type="protein sequence ID" value="KAK1929536.1"/>
    <property type="molecule type" value="Genomic_DNA"/>
</dbReference>
<feature type="region of interest" description="Disordered" evidence="1">
    <location>
        <begin position="57"/>
        <end position="76"/>
    </location>
</feature>
<gene>
    <name evidence="2" type="ORF">P3T76_014934</name>
</gene>
<comment type="caution">
    <text evidence="2">The sequence shown here is derived from an EMBL/GenBank/DDBJ whole genome shotgun (WGS) entry which is preliminary data.</text>
</comment>
<sequence>MKSVWVFSDDGEDELVNAVVPGFGHCLVERGDLTFLEHANEQLSDYGPSSLTIQFKTREEENETEDDDNDNGRERVTHVNHNGLFTFIEKIGPSLKNLTLDSPRTKM</sequence>